<dbReference type="InterPro" id="IPR040256">
    <property type="entry name" value="At4g02000-like"/>
</dbReference>
<sequence length="392" mass="42765">MHVYPSHSTKDKLIEVRALRSELDEKDKLVESLKVKGPTLGVLDTGSSWKDKVSPPVVSHTRMNLQFFPPVVEGERIRVSRPKEVELQGAVKWKDCLVGHFVDKKLPFSSVKSIATNIWEKYGLTEVLCGTLILCMKKRVCRGYQYWTAAGLSHIASAIGKPLSADEMTESTRRISYAKICVEVAALDPLPHSVDLLTASGKIFSIDVKYPWRPTTCSTCKVFGHSNCSQQTVVPDAIPYKAPVVPKNKVWVVKSGVETVVSTAGPELPNVSLKVLPCSNPFSVLQPQDAPVAALDPPIEALATEITKLNIGQEDVDKGKNMNATVDPDVLSSSNIGVPPQYDFLPNDLEMGLSDPDAVFMALSSLEKEGPKQPTGGENLGAAKRGRKPKKR</sequence>
<dbReference type="Proteomes" id="UP000626092">
    <property type="component" value="Unassembled WGS sequence"/>
</dbReference>
<dbReference type="AlphaFoldDB" id="A0A834G2F4"/>
<reference evidence="2" key="1">
    <citation type="submission" date="2019-11" db="EMBL/GenBank/DDBJ databases">
        <authorList>
            <person name="Liu Y."/>
            <person name="Hou J."/>
            <person name="Li T.-Q."/>
            <person name="Guan C.-H."/>
            <person name="Wu X."/>
            <person name="Wu H.-Z."/>
            <person name="Ling F."/>
            <person name="Zhang R."/>
            <person name="Shi X.-G."/>
            <person name="Ren J.-P."/>
            <person name="Chen E.-F."/>
            <person name="Sun J.-M."/>
        </authorList>
    </citation>
    <scope>NUCLEOTIDE SEQUENCE</scope>
    <source>
        <strain evidence="2">Adult_tree_wgs_1</strain>
        <tissue evidence="2">Leaves</tissue>
    </source>
</reference>
<feature type="region of interest" description="Disordered" evidence="1">
    <location>
        <begin position="364"/>
        <end position="392"/>
    </location>
</feature>
<comment type="caution">
    <text evidence="2">The sequence shown here is derived from an EMBL/GenBank/DDBJ whole genome shotgun (WGS) entry which is preliminary data.</text>
</comment>
<proteinExistence type="predicted"/>
<evidence type="ECO:0000313" key="3">
    <source>
        <dbReference type="Proteomes" id="UP000626092"/>
    </source>
</evidence>
<dbReference type="EMBL" id="WJXA01000013">
    <property type="protein sequence ID" value="KAF7120286.1"/>
    <property type="molecule type" value="Genomic_DNA"/>
</dbReference>
<name>A0A834G2F4_RHOSS</name>
<evidence type="ECO:0008006" key="4">
    <source>
        <dbReference type="Google" id="ProtNLM"/>
    </source>
</evidence>
<evidence type="ECO:0000256" key="1">
    <source>
        <dbReference type="SAM" id="MobiDB-lite"/>
    </source>
</evidence>
<gene>
    <name evidence="2" type="ORF">RHSIM_Rhsim13G0019100</name>
</gene>
<protein>
    <recommendedName>
        <fullName evidence="4">DUF4283 domain-containing protein</fullName>
    </recommendedName>
</protein>
<dbReference type="PANTHER" id="PTHR31286">
    <property type="entry name" value="GLYCINE-RICH CELL WALL STRUCTURAL PROTEIN 1.8-LIKE"/>
    <property type="match status" value="1"/>
</dbReference>
<keyword evidence="3" id="KW-1185">Reference proteome</keyword>
<accession>A0A834G2F4</accession>
<evidence type="ECO:0000313" key="2">
    <source>
        <dbReference type="EMBL" id="KAF7120286.1"/>
    </source>
</evidence>
<dbReference type="PANTHER" id="PTHR31286:SF180">
    <property type="entry name" value="OS10G0362600 PROTEIN"/>
    <property type="match status" value="1"/>
</dbReference>
<organism evidence="2 3">
    <name type="scientific">Rhododendron simsii</name>
    <name type="common">Sims's rhododendron</name>
    <dbReference type="NCBI Taxonomy" id="118357"/>
    <lineage>
        <taxon>Eukaryota</taxon>
        <taxon>Viridiplantae</taxon>
        <taxon>Streptophyta</taxon>
        <taxon>Embryophyta</taxon>
        <taxon>Tracheophyta</taxon>
        <taxon>Spermatophyta</taxon>
        <taxon>Magnoliopsida</taxon>
        <taxon>eudicotyledons</taxon>
        <taxon>Gunneridae</taxon>
        <taxon>Pentapetalae</taxon>
        <taxon>asterids</taxon>
        <taxon>Ericales</taxon>
        <taxon>Ericaceae</taxon>
        <taxon>Ericoideae</taxon>
        <taxon>Rhodoreae</taxon>
        <taxon>Rhododendron</taxon>
    </lineage>
</organism>
<dbReference type="OrthoDB" id="1939300at2759"/>